<dbReference type="InterPro" id="IPR009081">
    <property type="entry name" value="PP-bd_ACP"/>
</dbReference>
<dbReference type="InterPro" id="IPR036736">
    <property type="entry name" value="ACP-like_sf"/>
</dbReference>
<dbReference type="PROSITE" id="PS50075">
    <property type="entry name" value="CARRIER"/>
    <property type="match status" value="1"/>
</dbReference>
<reference evidence="4 5" key="2">
    <citation type="submission" date="2020-08" db="EMBL/GenBank/DDBJ databases">
        <title>Stappia taiwanensis sp. nov., isolated from a coastal thermal spring.</title>
        <authorList>
            <person name="Kampfer P."/>
        </authorList>
    </citation>
    <scope>NUCLEOTIDE SEQUENCE [LARGE SCALE GENOMIC DNA]</scope>
    <source>
        <strain evidence="4 5">DSM 23284</strain>
    </source>
</reference>
<dbReference type="InterPro" id="IPR020806">
    <property type="entry name" value="PKS_PP-bd"/>
</dbReference>
<dbReference type="Gene3D" id="1.10.1200.10">
    <property type="entry name" value="ACP-like"/>
    <property type="match status" value="1"/>
</dbReference>
<comment type="caution">
    <text evidence="4">The sequence shown here is derived from an EMBL/GenBank/DDBJ whole genome shotgun (WGS) entry which is preliminary data.</text>
</comment>
<evidence type="ECO:0000256" key="1">
    <source>
        <dbReference type="ARBA" id="ARBA00022450"/>
    </source>
</evidence>
<sequence length="85" mass="9718">MVENSNAEIVDDLRHLIAQIIHLEPDAMEAGQPLRDYGITSIELIDFIRRIERRYSISFQPDALKEITLNALAENVHLAMDGQMQ</sequence>
<keyword evidence="1" id="KW-0596">Phosphopantetheine</keyword>
<proteinExistence type="predicted"/>
<reference evidence="4 5" key="1">
    <citation type="submission" date="2020-07" db="EMBL/GenBank/DDBJ databases">
        <authorList>
            <person name="Li M."/>
        </authorList>
    </citation>
    <scope>NUCLEOTIDE SEQUENCE [LARGE SCALE GENOMIC DNA]</scope>
    <source>
        <strain evidence="4 5">DSM 23284</strain>
    </source>
</reference>
<name>A0A838XQY6_9HYPH</name>
<dbReference type="SUPFAM" id="SSF47336">
    <property type="entry name" value="ACP-like"/>
    <property type="match status" value="1"/>
</dbReference>
<evidence type="ECO:0000313" key="4">
    <source>
        <dbReference type="EMBL" id="MBA4612692.1"/>
    </source>
</evidence>
<protein>
    <submittedName>
        <fullName evidence="4">Acyl carrier protein</fullName>
    </submittedName>
</protein>
<dbReference type="AlphaFoldDB" id="A0A838XQY6"/>
<dbReference type="Pfam" id="PF00550">
    <property type="entry name" value="PP-binding"/>
    <property type="match status" value="1"/>
</dbReference>
<evidence type="ECO:0000256" key="2">
    <source>
        <dbReference type="ARBA" id="ARBA00022553"/>
    </source>
</evidence>
<accession>A0A838XQY6</accession>
<keyword evidence="2" id="KW-0597">Phosphoprotein</keyword>
<feature type="domain" description="Carrier" evidence="3">
    <location>
        <begin position="4"/>
        <end position="83"/>
    </location>
</feature>
<gene>
    <name evidence="4" type="ORF">H1W37_13575</name>
</gene>
<dbReference type="GO" id="GO:0031177">
    <property type="term" value="F:phosphopantetheine binding"/>
    <property type="evidence" value="ECO:0007669"/>
    <property type="project" value="InterPro"/>
</dbReference>
<dbReference type="Proteomes" id="UP000559404">
    <property type="component" value="Unassembled WGS sequence"/>
</dbReference>
<evidence type="ECO:0000313" key="5">
    <source>
        <dbReference type="Proteomes" id="UP000559404"/>
    </source>
</evidence>
<dbReference type="SMART" id="SM00823">
    <property type="entry name" value="PKS_PP"/>
    <property type="match status" value="1"/>
</dbReference>
<dbReference type="EMBL" id="JACEON010000012">
    <property type="protein sequence ID" value="MBA4612692.1"/>
    <property type="molecule type" value="Genomic_DNA"/>
</dbReference>
<evidence type="ECO:0000259" key="3">
    <source>
        <dbReference type="PROSITE" id="PS50075"/>
    </source>
</evidence>
<keyword evidence="5" id="KW-1185">Reference proteome</keyword>
<organism evidence="4 5">
    <name type="scientific">Stappia taiwanensis</name>
    <dbReference type="NCBI Taxonomy" id="992267"/>
    <lineage>
        <taxon>Bacteria</taxon>
        <taxon>Pseudomonadati</taxon>
        <taxon>Pseudomonadota</taxon>
        <taxon>Alphaproteobacteria</taxon>
        <taxon>Hyphomicrobiales</taxon>
        <taxon>Stappiaceae</taxon>
        <taxon>Stappia</taxon>
    </lineage>
</organism>
<dbReference type="RefSeq" id="WP_181760875.1">
    <property type="nucleotide sequence ID" value="NZ_BMCR01000003.1"/>
</dbReference>